<dbReference type="Proteomes" id="UP000199301">
    <property type="component" value="Unassembled WGS sequence"/>
</dbReference>
<keyword evidence="11" id="KW-1185">Reference proteome</keyword>
<organism evidence="10 11">
    <name type="scientific">Actinopolyspora saharensis</name>
    <dbReference type="NCBI Taxonomy" id="995062"/>
    <lineage>
        <taxon>Bacteria</taxon>
        <taxon>Bacillati</taxon>
        <taxon>Actinomycetota</taxon>
        <taxon>Actinomycetes</taxon>
        <taxon>Actinopolysporales</taxon>
        <taxon>Actinopolysporaceae</taxon>
        <taxon>Actinopolyspora</taxon>
    </lineage>
</organism>
<feature type="domain" description="Alcohol dehydrogenase-like C-terminal" evidence="8">
    <location>
        <begin position="185"/>
        <end position="288"/>
    </location>
</feature>
<dbReference type="Pfam" id="PF00107">
    <property type="entry name" value="ADH_zinc_N"/>
    <property type="match status" value="1"/>
</dbReference>
<evidence type="ECO:0000259" key="9">
    <source>
        <dbReference type="Pfam" id="PF08240"/>
    </source>
</evidence>
<dbReference type="InterPro" id="IPR036291">
    <property type="entry name" value="NAD(P)-bd_dom_sf"/>
</dbReference>
<dbReference type="CDD" id="cd08282">
    <property type="entry name" value="PFDH_like"/>
    <property type="match status" value="1"/>
</dbReference>
<comment type="cofactor">
    <cofactor evidence="1 7">
        <name>Zn(2+)</name>
        <dbReference type="ChEBI" id="CHEBI:29105"/>
    </cofactor>
</comment>
<evidence type="ECO:0000259" key="8">
    <source>
        <dbReference type="Pfam" id="PF00107"/>
    </source>
</evidence>
<evidence type="ECO:0000256" key="2">
    <source>
        <dbReference type="ARBA" id="ARBA00008072"/>
    </source>
</evidence>
<evidence type="ECO:0000256" key="1">
    <source>
        <dbReference type="ARBA" id="ARBA00001947"/>
    </source>
</evidence>
<dbReference type="PROSITE" id="PS00059">
    <property type="entry name" value="ADH_ZINC"/>
    <property type="match status" value="1"/>
</dbReference>
<keyword evidence="4 7" id="KW-0862">Zinc</keyword>
<dbReference type="SUPFAM" id="SSF51735">
    <property type="entry name" value="NAD(P)-binding Rossmann-fold domains"/>
    <property type="match status" value="1"/>
</dbReference>
<dbReference type="GO" id="GO:0008270">
    <property type="term" value="F:zinc ion binding"/>
    <property type="evidence" value="ECO:0007669"/>
    <property type="project" value="InterPro"/>
</dbReference>
<dbReference type="GO" id="GO:0016491">
    <property type="term" value="F:oxidoreductase activity"/>
    <property type="evidence" value="ECO:0007669"/>
    <property type="project" value="UniProtKB-KW"/>
</dbReference>
<dbReference type="EMBL" id="FNKO01000001">
    <property type="protein sequence ID" value="SDQ23641.1"/>
    <property type="molecule type" value="Genomic_DNA"/>
</dbReference>
<dbReference type="Pfam" id="PF08240">
    <property type="entry name" value="ADH_N"/>
    <property type="match status" value="1"/>
</dbReference>
<keyword evidence="5" id="KW-0560">Oxidoreductase</keyword>
<dbReference type="Gene3D" id="3.40.50.720">
    <property type="entry name" value="NAD(P)-binding Rossmann-like Domain"/>
    <property type="match status" value="1"/>
</dbReference>
<comment type="similarity">
    <text evidence="2 7">Belongs to the zinc-containing alcohol dehydrogenase family.</text>
</comment>
<proteinExistence type="inferred from homology"/>
<sequence length="380" mass="40289">MKAVVYQGPYDVAVQEVADPRLEDPTDVLVRITTSAICGSDLHMYEGRTDAQAGIVFGHENMGVIQEVGSAVTSLRQGDRVVLPFNVACGFCTNCRAGKSAFCLTVNPPGAGGAYGYVGMGPYSGGQAEYLRVPFADYNCVPLPPGEEHESDFALLADIFPTGYHSTVLAGVQPGETVAVYGAGPVGLMAAYSALLKGASRVFVVDKVPNRLQLVSRIGAEPIDYTRGDPAQQIADAVRDHGTDRGIDAVGYQATADKGEEQPALVLNQLVDTVRSTGTIGVVGLYLPSDPGAPNENAAKGELLFKIGRYFEKGQKMGTGQADAKQYAHQLRDMIIAGRAEPGFVVSQHLPLTGAPDAYSRFDKREEGYSKVLLQPGKSS</sequence>
<dbReference type="PANTHER" id="PTHR42813">
    <property type="entry name" value="ZINC-TYPE ALCOHOL DEHYDROGENASE-LIKE"/>
    <property type="match status" value="1"/>
</dbReference>
<dbReference type="InterPro" id="IPR011032">
    <property type="entry name" value="GroES-like_sf"/>
</dbReference>
<dbReference type="PANTHER" id="PTHR42813:SF3">
    <property type="entry name" value="GLUTATHIONE-INDEPENDENT FORMALDEHYDE DEHYDROGENASE"/>
    <property type="match status" value="1"/>
</dbReference>
<reference evidence="11" key="1">
    <citation type="submission" date="2016-10" db="EMBL/GenBank/DDBJ databases">
        <authorList>
            <person name="Varghese N."/>
            <person name="Submissions S."/>
        </authorList>
    </citation>
    <scope>NUCLEOTIDE SEQUENCE [LARGE SCALE GENOMIC DNA]</scope>
    <source>
        <strain evidence="11">DSM 45459</strain>
    </source>
</reference>
<dbReference type="SUPFAM" id="SSF50129">
    <property type="entry name" value="GroES-like"/>
    <property type="match status" value="1"/>
</dbReference>
<dbReference type="OrthoDB" id="241504at2"/>
<keyword evidence="3 7" id="KW-0479">Metal-binding</keyword>
<evidence type="ECO:0000256" key="7">
    <source>
        <dbReference type="RuleBase" id="RU361277"/>
    </source>
</evidence>
<dbReference type="InterPro" id="IPR013154">
    <property type="entry name" value="ADH-like_N"/>
</dbReference>
<gene>
    <name evidence="10" type="ORF">SAMN04489718_0900</name>
</gene>
<protein>
    <submittedName>
        <fullName evidence="10">Glutathione-independent formaldehyde dehydrogenase</fullName>
    </submittedName>
</protein>
<dbReference type="RefSeq" id="WP_092521257.1">
    <property type="nucleotide sequence ID" value="NZ_FNKO01000001.1"/>
</dbReference>
<feature type="domain" description="Alcohol dehydrogenase-like N-terminal" evidence="9">
    <location>
        <begin position="25"/>
        <end position="144"/>
    </location>
</feature>
<dbReference type="AlphaFoldDB" id="A0A1H0Z915"/>
<evidence type="ECO:0000256" key="3">
    <source>
        <dbReference type="ARBA" id="ARBA00022723"/>
    </source>
</evidence>
<dbReference type="InterPro" id="IPR013149">
    <property type="entry name" value="ADH-like_C"/>
</dbReference>
<evidence type="ECO:0000256" key="5">
    <source>
        <dbReference type="ARBA" id="ARBA00023002"/>
    </source>
</evidence>
<evidence type="ECO:0000256" key="6">
    <source>
        <dbReference type="ARBA" id="ARBA00023027"/>
    </source>
</evidence>
<dbReference type="InterPro" id="IPR002328">
    <property type="entry name" value="ADH_Zn_CS"/>
</dbReference>
<name>A0A1H0Z915_9ACTN</name>
<accession>A0A1H0Z915</accession>
<evidence type="ECO:0000313" key="10">
    <source>
        <dbReference type="EMBL" id="SDQ23641.1"/>
    </source>
</evidence>
<dbReference type="STRING" id="995062.SAMN04489718_0900"/>
<keyword evidence="6" id="KW-0520">NAD</keyword>
<evidence type="ECO:0000313" key="11">
    <source>
        <dbReference type="Proteomes" id="UP000199301"/>
    </source>
</evidence>
<evidence type="ECO:0000256" key="4">
    <source>
        <dbReference type="ARBA" id="ARBA00022833"/>
    </source>
</evidence>
<dbReference type="Gene3D" id="3.90.180.10">
    <property type="entry name" value="Medium-chain alcohol dehydrogenases, catalytic domain"/>
    <property type="match status" value="1"/>
</dbReference>